<keyword evidence="2" id="KW-1185">Reference proteome</keyword>
<organism evidence="1 2">
    <name type="scientific">Dermacentor silvarum</name>
    <name type="common">Tick</name>
    <dbReference type="NCBI Taxonomy" id="543639"/>
    <lineage>
        <taxon>Eukaryota</taxon>
        <taxon>Metazoa</taxon>
        <taxon>Ecdysozoa</taxon>
        <taxon>Arthropoda</taxon>
        <taxon>Chelicerata</taxon>
        <taxon>Arachnida</taxon>
        <taxon>Acari</taxon>
        <taxon>Parasitiformes</taxon>
        <taxon>Ixodida</taxon>
        <taxon>Ixodoidea</taxon>
        <taxon>Ixodidae</taxon>
        <taxon>Rhipicephalinae</taxon>
        <taxon>Dermacentor</taxon>
    </lineage>
</organism>
<sequence length="102" mass="10994">MAVVAYMAGYCAHSTLKKLSCIFCSSILVMENRNIEVESNILIANLSREGLKFPQPCTVHMVLVTTLVVEKLTKGGNAKPFLASNNQHAIVSSIVTSLLGDV</sequence>
<proteinExistence type="predicted"/>
<dbReference type="Proteomes" id="UP000821865">
    <property type="component" value="Chromosome 1"/>
</dbReference>
<evidence type="ECO:0000313" key="1">
    <source>
        <dbReference type="EMBL" id="KAH7979017.1"/>
    </source>
</evidence>
<reference evidence="1" key="1">
    <citation type="submission" date="2020-05" db="EMBL/GenBank/DDBJ databases">
        <title>Large-scale comparative analyses of tick genomes elucidate their genetic diversity and vector capacities.</title>
        <authorList>
            <person name="Jia N."/>
            <person name="Wang J."/>
            <person name="Shi W."/>
            <person name="Du L."/>
            <person name="Sun Y."/>
            <person name="Zhan W."/>
            <person name="Jiang J."/>
            <person name="Wang Q."/>
            <person name="Zhang B."/>
            <person name="Ji P."/>
            <person name="Sakyi L.B."/>
            <person name="Cui X."/>
            <person name="Yuan T."/>
            <person name="Jiang B."/>
            <person name="Yang W."/>
            <person name="Lam T.T.-Y."/>
            <person name="Chang Q."/>
            <person name="Ding S."/>
            <person name="Wang X."/>
            <person name="Zhu J."/>
            <person name="Ruan X."/>
            <person name="Zhao L."/>
            <person name="Wei J."/>
            <person name="Que T."/>
            <person name="Du C."/>
            <person name="Cheng J."/>
            <person name="Dai P."/>
            <person name="Han X."/>
            <person name="Huang E."/>
            <person name="Gao Y."/>
            <person name="Liu J."/>
            <person name="Shao H."/>
            <person name="Ye R."/>
            <person name="Li L."/>
            <person name="Wei W."/>
            <person name="Wang X."/>
            <person name="Wang C."/>
            <person name="Yang T."/>
            <person name="Huo Q."/>
            <person name="Li W."/>
            <person name="Guo W."/>
            <person name="Chen H."/>
            <person name="Zhou L."/>
            <person name="Ni X."/>
            <person name="Tian J."/>
            <person name="Zhou Y."/>
            <person name="Sheng Y."/>
            <person name="Liu T."/>
            <person name="Pan Y."/>
            <person name="Xia L."/>
            <person name="Li J."/>
            <person name="Zhao F."/>
            <person name="Cao W."/>
        </authorList>
    </citation>
    <scope>NUCLEOTIDE SEQUENCE</scope>
    <source>
        <strain evidence="1">Dsil-2018</strain>
    </source>
</reference>
<name>A0ACB8DWM8_DERSI</name>
<evidence type="ECO:0000313" key="2">
    <source>
        <dbReference type="Proteomes" id="UP000821865"/>
    </source>
</evidence>
<accession>A0ACB8DWM8</accession>
<protein>
    <submittedName>
        <fullName evidence="1">Uncharacterized protein</fullName>
    </submittedName>
</protein>
<comment type="caution">
    <text evidence="1">The sequence shown here is derived from an EMBL/GenBank/DDBJ whole genome shotgun (WGS) entry which is preliminary data.</text>
</comment>
<gene>
    <name evidence="1" type="ORF">HPB49_007780</name>
</gene>
<dbReference type="EMBL" id="CM023470">
    <property type="protein sequence ID" value="KAH7979017.1"/>
    <property type="molecule type" value="Genomic_DNA"/>
</dbReference>